<name>A0A7L4YPA6_9ACTN</name>
<feature type="domain" description="Leucine-binding protein" evidence="3">
    <location>
        <begin position="48"/>
        <end position="391"/>
    </location>
</feature>
<comment type="similarity">
    <text evidence="1">Belongs to the leucine-binding protein family.</text>
</comment>
<dbReference type="OrthoDB" id="26870at2"/>
<dbReference type="SUPFAM" id="SSF53822">
    <property type="entry name" value="Periplasmic binding protein-like I"/>
    <property type="match status" value="1"/>
</dbReference>
<dbReference type="RefSeq" id="WP_159546252.1">
    <property type="nucleotide sequence ID" value="NZ_CP047156.1"/>
</dbReference>
<reference evidence="4 5" key="1">
    <citation type="journal article" date="2018" name="Int. J. Syst. Evol. Microbiol.">
        <title>Epidermidibacterium keratini gen. nov., sp. nov., a member of the family Sporichthyaceae, isolated from keratin epidermis.</title>
        <authorList>
            <person name="Lee D.G."/>
            <person name="Trujillo M.E."/>
            <person name="Kang S."/>
            <person name="Nam J.J."/>
            <person name="Kim Y.J."/>
        </authorList>
    </citation>
    <scope>NUCLEOTIDE SEQUENCE [LARGE SCALE GENOMIC DNA]</scope>
    <source>
        <strain evidence="4 5">EPI-7</strain>
    </source>
</reference>
<dbReference type="Pfam" id="PF13458">
    <property type="entry name" value="Peripla_BP_6"/>
    <property type="match status" value="1"/>
</dbReference>
<proteinExistence type="inferred from homology"/>
<evidence type="ECO:0000256" key="2">
    <source>
        <dbReference type="ARBA" id="ARBA00022729"/>
    </source>
</evidence>
<organism evidence="4 5">
    <name type="scientific">Epidermidibacterium keratini</name>
    <dbReference type="NCBI Taxonomy" id="1891644"/>
    <lineage>
        <taxon>Bacteria</taxon>
        <taxon>Bacillati</taxon>
        <taxon>Actinomycetota</taxon>
        <taxon>Actinomycetes</taxon>
        <taxon>Sporichthyales</taxon>
        <taxon>Sporichthyaceae</taxon>
        <taxon>Epidermidibacterium</taxon>
    </lineage>
</organism>
<evidence type="ECO:0000256" key="1">
    <source>
        <dbReference type="ARBA" id="ARBA00010062"/>
    </source>
</evidence>
<protein>
    <submittedName>
        <fullName evidence="4">ABC transporter substrate-binding protein</fullName>
    </submittedName>
</protein>
<dbReference type="KEGG" id="eke:EK0264_12985"/>
<evidence type="ECO:0000313" key="5">
    <source>
        <dbReference type="Proteomes" id="UP000463857"/>
    </source>
</evidence>
<dbReference type="InterPro" id="IPR028081">
    <property type="entry name" value="Leu-bd"/>
</dbReference>
<dbReference type="InParanoid" id="A0A7L4YPA6"/>
<dbReference type="Proteomes" id="UP000463857">
    <property type="component" value="Chromosome"/>
</dbReference>
<evidence type="ECO:0000259" key="3">
    <source>
        <dbReference type="Pfam" id="PF13458"/>
    </source>
</evidence>
<dbReference type="AlphaFoldDB" id="A0A7L4YPA6"/>
<gene>
    <name evidence="4" type="ORF">EK0264_12985</name>
</gene>
<keyword evidence="2" id="KW-0732">Signal</keyword>
<evidence type="ECO:0000313" key="4">
    <source>
        <dbReference type="EMBL" id="QHC01115.1"/>
    </source>
</evidence>
<dbReference type="EMBL" id="CP047156">
    <property type="protein sequence ID" value="QHC01115.1"/>
    <property type="molecule type" value="Genomic_DNA"/>
</dbReference>
<dbReference type="PROSITE" id="PS51257">
    <property type="entry name" value="PROKAR_LIPOPROTEIN"/>
    <property type="match status" value="1"/>
</dbReference>
<dbReference type="Gene3D" id="3.40.50.2300">
    <property type="match status" value="2"/>
</dbReference>
<dbReference type="InterPro" id="IPR028082">
    <property type="entry name" value="Peripla_BP_I"/>
</dbReference>
<accession>A0A7L4YPA6</accession>
<keyword evidence="5" id="KW-1185">Reference proteome</keyword>
<dbReference type="PANTHER" id="PTHR47235:SF1">
    <property type="entry name" value="BLR6548 PROTEIN"/>
    <property type="match status" value="1"/>
</dbReference>
<sequence>MRKLTLATIAATSALTLTLTGCSTKADGGSAGGGDGDVKTDVGVTDDTITLLALNDLSGVFKVISLAYDYGINIWVEQVNADGGICGRDIKIDSQDSAYKVDNALPLYEQEKSNVLGAISIGGSHIIAALKQKIISDNMPTIPAAWASVNLDASQLLMIGQTYDVETINGLSWMQEQGMIAEGDTIGHVYIDSEYGQNALLGSKAFAEENGMTISEAKIASTDTDMTAIVTKMKSDGVKAIAVTTPPAALGSIALQNQGQGLNVPMIGNNPVFAPTLLEDPGVTAALENYYQVTSYAPIGSDVPAAQELLGKLQQLTQEEPNIGTSQGYVWGLAWQELLEKACDNGDLTRAGIMEAMSQVDALETNGLTGKLNFATEGTPTTREAFIVQPDPNVPGGLNITEQLFESDAAKNYKTPYEK</sequence>
<dbReference type="PANTHER" id="PTHR47235">
    <property type="entry name" value="BLR6548 PROTEIN"/>
    <property type="match status" value="1"/>
</dbReference>